<proteinExistence type="predicted"/>
<comment type="caution">
    <text evidence="3">The sequence shown here is derived from an EMBL/GenBank/DDBJ whole genome shotgun (WGS) entry which is preliminary data.</text>
</comment>
<protein>
    <submittedName>
        <fullName evidence="3">Uncharacterized protein</fullName>
    </submittedName>
</protein>
<dbReference type="EMBL" id="LDJM01000053">
    <property type="protein sequence ID" value="KRG73901.1"/>
    <property type="molecule type" value="Genomic_DNA"/>
</dbReference>
<dbReference type="AlphaFoldDB" id="A0A0R0CVV3"/>
<feature type="domain" description="SpaA-like prealbumin fold" evidence="2">
    <location>
        <begin position="260"/>
        <end position="381"/>
    </location>
</feature>
<dbReference type="Pfam" id="PF20674">
    <property type="entry name" value="SpaA_3"/>
    <property type="match status" value="1"/>
</dbReference>
<evidence type="ECO:0000259" key="1">
    <source>
        <dbReference type="Pfam" id="PF01345"/>
    </source>
</evidence>
<evidence type="ECO:0000313" key="3">
    <source>
        <dbReference type="EMBL" id="KRG73901.1"/>
    </source>
</evidence>
<reference evidence="3 4" key="1">
    <citation type="submission" date="2015-05" db="EMBL/GenBank/DDBJ databases">
        <title>Genome sequencing and analysis of members of genus Stenotrophomonas.</title>
        <authorList>
            <person name="Patil P.P."/>
            <person name="Midha S."/>
            <person name="Patil P.B."/>
        </authorList>
    </citation>
    <scope>NUCLEOTIDE SEQUENCE [LARGE SCALE GENOMIC DNA]</scope>
    <source>
        <strain evidence="3 4">DSM 24757</strain>
    </source>
</reference>
<dbReference type="OrthoDB" id="6034831at2"/>
<dbReference type="Pfam" id="PF01345">
    <property type="entry name" value="DUF11"/>
    <property type="match status" value="1"/>
</dbReference>
<gene>
    <name evidence="3" type="ORF">ABB30_15030</name>
</gene>
<dbReference type="Proteomes" id="UP000050956">
    <property type="component" value="Unassembled WGS sequence"/>
</dbReference>
<dbReference type="InterPro" id="IPR048834">
    <property type="entry name" value="SpaA_pre-album"/>
</dbReference>
<organism evidence="3 4">
    <name type="scientific">Stenotrophomonas ginsengisoli</name>
    <dbReference type="NCBI Taxonomy" id="336566"/>
    <lineage>
        <taxon>Bacteria</taxon>
        <taxon>Pseudomonadati</taxon>
        <taxon>Pseudomonadota</taxon>
        <taxon>Gammaproteobacteria</taxon>
        <taxon>Lysobacterales</taxon>
        <taxon>Lysobacteraceae</taxon>
        <taxon>Stenotrophomonas</taxon>
    </lineage>
</organism>
<evidence type="ECO:0000259" key="2">
    <source>
        <dbReference type="Pfam" id="PF20674"/>
    </source>
</evidence>
<name>A0A0R0CVV3_9GAMM</name>
<dbReference type="InterPro" id="IPR001434">
    <property type="entry name" value="OmcB-like_DUF11"/>
</dbReference>
<dbReference type="NCBIfam" id="TIGR01451">
    <property type="entry name" value="B_ant_repeat"/>
    <property type="match status" value="1"/>
</dbReference>
<accession>A0A0R0CVV3</accession>
<sequence length="488" mass="51217">MDVFMRKEINAIGAGALIAGLLAVAPAALAQNGIRFEDYRGKADVPANSPTPNFDNLSRQVNGVGNIPRLMALQGVPGAVVDSGTRDTIEWLGKNPELCDMGDIGKDSASSRAACAKWKMGRIAYTVVRFPVAGNVQLRVAHDDDLKVDFSSDIDIGSNYRNANWTYEVGQLSTYVAADRWVPLGTYNSPSVGSCALVRLAWVNNGGLNHLRLRYRISNFNGGTGSDRENQEFDKSDFIDPLDVASIQRRCTGAVIAPEVSLTKEIVGGRINDADQFTLNVRRGSNVVVTQTTTGSQLRYPLPTANLSTGSERITIEEIPAGGALLLNYSPMASCRKTTLTNQSPVNVPLTAGNNGANGFSWSMDAPVSGDKVSCTITNTPPSANLSLSKTSSVSQSDTLRTGDPVTYTLQATNPGPNHANGAVLRDPAVAGVSCTAAACTSSGGAVCPQASAVTVAALQGNGITIPTFPVNGSIRLTLTCAVTASGY</sequence>
<dbReference type="STRING" id="336566.ABB30_15030"/>
<feature type="domain" description="DUF11" evidence="1">
    <location>
        <begin position="386"/>
        <end position="487"/>
    </location>
</feature>
<keyword evidence="4" id="KW-1185">Reference proteome</keyword>
<dbReference type="InterPro" id="IPR047589">
    <property type="entry name" value="DUF11_rpt"/>
</dbReference>
<evidence type="ECO:0000313" key="4">
    <source>
        <dbReference type="Proteomes" id="UP000050956"/>
    </source>
</evidence>
<dbReference type="PATRIC" id="fig|336566.3.peg.2640"/>